<comment type="caution">
    <text evidence="1">The sequence shown here is derived from an EMBL/GenBank/DDBJ whole genome shotgun (WGS) entry which is preliminary data.</text>
</comment>
<sequence>MGTLAVLWGLWAIGAAAVATCGGWTRAEGRCRNPRKGLFNRCQHHGWQLVTGTDVLVVVLCWVGYQIVTHYGGGS</sequence>
<evidence type="ECO:0000313" key="1">
    <source>
        <dbReference type="EMBL" id="GGO94637.1"/>
    </source>
</evidence>
<dbReference type="EMBL" id="BMMS01000023">
    <property type="protein sequence ID" value="GGO94637.1"/>
    <property type="molecule type" value="Genomic_DNA"/>
</dbReference>
<reference evidence="1" key="1">
    <citation type="journal article" date="2014" name="Int. J. Syst. Evol. Microbiol.">
        <title>Complete genome sequence of Corynebacterium casei LMG S-19264T (=DSM 44701T), isolated from a smear-ripened cheese.</title>
        <authorList>
            <consortium name="US DOE Joint Genome Institute (JGI-PGF)"/>
            <person name="Walter F."/>
            <person name="Albersmeier A."/>
            <person name="Kalinowski J."/>
            <person name="Ruckert C."/>
        </authorList>
    </citation>
    <scope>NUCLEOTIDE SEQUENCE</scope>
    <source>
        <strain evidence="1">CGMCC 4.7201</strain>
    </source>
</reference>
<accession>A0A917ZTR5</accession>
<keyword evidence="2" id="KW-1185">Reference proteome</keyword>
<protein>
    <submittedName>
        <fullName evidence="1">Uncharacterized protein</fullName>
    </submittedName>
</protein>
<dbReference type="RefSeq" id="WP_189134036.1">
    <property type="nucleotide sequence ID" value="NZ_BMMS01000023.1"/>
</dbReference>
<gene>
    <name evidence="1" type="ORF">GCM10012280_50010</name>
</gene>
<dbReference type="Proteomes" id="UP000641932">
    <property type="component" value="Unassembled WGS sequence"/>
</dbReference>
<name>A0A917ZTR5_9ACTN</name>
<proteinExistence type="predicted"/>
<organism evidence="1 2">
    <name type="scientific">Wenjunlia tyrosinilytica</name>
    <dbReference type="NCBI Taxonomy" id="1544741"/>
    <lineage>
        <taxon>Bacteria</taxon>
        <taxon>Bacillati</taxon>
        <taxon>Actinomycetota</taxon>
        <taxon>Actinomycetes</taxon>
        <taxon>Kitasatosporales</taxon>
        <taxon>Streptomycetaceae</taxon>
        <taxon>Wenjunlia</taxon>
    </lineage>
</organism>
<evidence type="ECO:0000313" key="2">
    <source>
        <dbReference type="Proteomes" id="UP000641932"/>
    </source>
</evidence>
<dbReference type="AlphaFoldDB" id="A0A917ZTR5"/>
<reference evidence="1" key="2">
    <citation type="submission" date="2020-09" db="EMBL/GenBank/DDBJ databases">
        <authorList>
            <person name="Sun Q."/>
            <person name="Zhou Y."/>
        </authorList>
    </citation>
    <scope>NUCLEOTIDE SEQUENCE</scope>
    <source>
        <strain evidence="1">CGMCC 4.7201</strain>
    </source>
</reference>